<evidence type="ECO:0000256" key="7">
    <source>
        <dbReference type="ARBA" id="ARBA00023125"/>
    </source>
</evidence>
<evidence type="ECO:0000313" key="10">
    <source>
        <dbReference type="EMBL" id="OHA65186.1"/>
    </source>
</evidence>
<dbReference type="AlphaFoldDB" id="A0A1G2QX82"/>
<keyword evidence="5" id="KW-0460">Magnesium</keyword>
<evidence type="ECO:0000256" key="2">
    <source>
        <dbReference type="ARBA" id="ARBA00022723"/>
    </source>
</evidence>
<evidence type="ECO:0000256" key="5">
    <source>
        <dbReference type="ARBA" id="ARBA00022842"/>
    </source>
</evidence>
<dbReference type="InterPro" id="IPR002729">
    <property type="entry name" value="CRISPR-assoc_Cas1"/>
</dbReference>
<sequence length="259" mass="30276">MQKPKHIHFSADFIEKQIAYIHSPHALETAKNIIACKLRNSRFLLSGFAQARKRTRDQSFKGIESFQMNIFRAEEMLAKAATSSEIFLAEAQGSRAYWKAVSFICKRDSAWKRVYPHATDELNILLNTGYTLLAKRVFTLLESARIMPELGFLHGNTSGDALVYDLMECFRQPLVDASLFPLFSRLRKHNSSITEKTFKRGFSFLTRQYDKRIRYHAKCETMNRIIALEIYRLKQSVEENKIWKPYQYGWGHSMRCTRK</sequence>
<keyword evidence="7" id="KW-0238">DNA-binding</keyword>
<dbReference type="PANTHER" id="PTHR34353">
    <property type="entry name" value="CRISPR-ASSOCIATED ENDONUCLEASE CAS1 1"/>
    <property type="match status" value="1"/>
</dbReference>
<name>A0A1G2QX82_9BACT</name>
<dbReference type="Proteomes" id="UP000178092">
    <property type="component" value="Unassembled WGS sequence"/>
</dbReference>
<keyword evidence="4" id="KW-0378">Hydrolase</keyword>
<dbReference type="GO" id="GO:0004519">
    <property type="term" value="F:endonuclease activity"/>
    <property type="evidence" value="ECO:0007669"/>
    <property type="project" value="UniProtKB-KW"/>
</dbReference>
<evidence type="ECO:0000256" key="3">
    <source>
        <dbReference type="ARBA" id="ARBA00022759"/>
    </source>
</evidence>
<dbReference type="EMBL" id="MHTV01000046">
    <property type="protein sequence ID" value="OHA65186.1"/>
    <property type="molecule type" value="Genomic_DNA"/>
</dbReference>
<dbReference type="NCBIfam" id="TIGR00287">
    <property type="entry name" value="cas1"/>
    <property type="match status" value="1"/>
</dbReference>
<dbReference type="GO" id="GO:0051607">
    <property type="term" value="P:defense response to virus"/>
    <property type="evidence" value="ECO:0007669"/>
    <property type="project" value="UniProtKB-KW"/>
</dbReference>
<keyword evidence="1" id="KW-0540">Nuclease</keyword>
<evidence type="ECO:0000256" key="1">
    <source>
        <dbReference type="ARBA" id="ARBA00022722"/>
    </source>
</evidence>
<dbReference type="Pfam" id="PF01867">
    <property type="entry name" value="Cas_Cas1"/>
    <property type="match status" value="1"/>
</dbReference>
<gene>
    <name evidence="10" type="ORF">A3C04_02650</name>
</gene>
<evidence type="ECO:0000256" key="6">
    <source>
        <dbReference type="ARBA" id="ARBA00023118"/>
    </source>
</evidence>
<comment type="caution">
    <text evidence="10">The sequence shown here is derived from an EMBL/GenBank/DDBJ whole genome shotgun (WGS) entry which is preliminary data.</text>
</comment>
<dbReference type="GO" id="GO:0046872">
    <property type="term" value="F:metal ion binding"/>
    <property type="evidence" value="ECO:0007669"/>
    <property type="project" value="UniProtKB-KW"/>
</dbReference>
<proteinExistence type="predicted"/>
<evidence type="ECO:0000313" key="11">
    <source>
        <dbReference type="Proteomes" id="UP000178092"/>
    </source>
</evidence>
<dbReference type="GO" id="GO:0003677">
    <property type="term" value="F:DNA binding"/>
    <property type="evidence" value="ECO:0007669"/>
    <property type="project" value="UniProtKB-KW"/>
</dbReference>
<keyword evidence="6" id="KW-0051">Antiviral defense</keyword>
<dbReference type="InterPro" id="IPR042206">
    <property type="entry name" value="CRISPR-assoc_Cas1_C"/>
</dbReference>
<accession>A0A1G2QX82</accession>
<dbReference type="Gene3D" id="1.20.120.920">
    <property type="entry name" value="CRISPR-associated endonuclease Cas1, C-terminal domain"/>
    <property type="match status" value="1"/>
</dbReference>
<evidence type="ECO:0000256" key="4">
    <source>
        <dbReference type="ARBA" id="ARBA00022801"/>
    </source>
</evidence>
<evidence type="ECO:0000256" key="8">
    <source>
        <dbReference type="ARBA" id="ARBA00023211"/>
    </source>
</evidence>
<dbReference type="GO" id="GO:0016787">
    <property type="term" value="F:hydrolase activity"/>
    <property type="evidence" value="ECO:0007669"/>
    <property type="project" value="UniProtKB-KW"/>
</dbReference>
<dbReference type="InterPro" id="IPR050646">
    <property type="entry name" value="Cas1"/>
</dbReference>
<keyword evidence="3 10" id="KW-0255">Endonuclease</keyword>
<keyword evidence="2" id="KW-0479">Metal-binding</keyword>
<keyword evidence="8" id="KW-0464">Manganese</keyword>
<comment type="subunit">
    <text evidence="9">Homodimer, forms a heterotetramer with a Cas2 homodimer.</text>
</comment>
<reference evidence="10 11" key="1">
    <citation type="journal article" date="2016" name="Nat. Commun.">
        <title>Thousands of microbial genomes shed light on interconnected biogeochemical processes in an aquifer system.</title>
        <authorList>
            <person name="Anantharaman K."/>
            <person name="Brown C.T."/>
            <person name="Hug L.A."/>
            <person name="Sharon I."/>
            <person name="Castelle C.J."/>
            <person name="Probst A.J."/>
            <person name="Thomas B.C."/>
            <person name="Singh A."/>
            <person name="Wilkins M.J."/>
            <person name="Karaoz U."/>
            <person name="Brodie E.L."/>
            <person name="Williams K.H."/>
            <person name="Hubbard S.S."/>
            <person name="Banfield J.F."/>
        </authorList>
    </citation>
    <scope>NUCLEOTIDE SEQUENCE [LARGE SCALE GENOMIC DNA]</scope>
</reference>
<organism evidence="10 11">
    <name type="scientific">Candidatus Wildermuthbacteria bacterium RIFCSPHIGHO2_02_FULL_45_25</name>
    <dbReference type="NCBI Taxonomy" id="1802450"/>
    <lineage>
        <taxon>Bacteria</taxon>
        <taxon>Candidatus Wildermuthiibacteriota</taxon>
    </lineage>
</organism>
<protein>
    <submittedName>
        <fullName evidence="10">CRISPR-associated endonuclease Cas1</fullName>
    </submittedName>
</protein>
<dbReference type="CDD" id="cd09634">
    <property type="entry name" value="Cas1_I-II-III"/>
    <property type="match status" value="1"/>
</dbReference>
<dbReference type="GO" id="GO:0043571">
    <property type="term" value="P:maintenance of CRISPR repeat elements"/>
    <property type="evidence" value="ECO:0007669"/>
    <property type="project" value="InterPro"/>
</dbReference>
<dbReference type="PANTHER" id="PTHR34353:SF2">
    <property type="entry name" value="CRISPR-ASSOCIATED ENDONUCLEASE CAS1 1"/>
    <property type="match status" value="1"/>
</dbReference>
<evidence type="ECO:0000256" key="9">
    <source>
        <dbReference type="ARBA" id="ARBA00038592"/>
    </source>
</evidence>